<dbReference type="Proteomes" id="UP001177021">
    <property type="component" value="Unassembled WGS sequence"/>
</dbReference>
<proteinExistence type="predicted"/>
<organism evidence="1 2">
    <name type="scientific">Trifolium pratense</name>
    <name type="common">Red clover</name>
    <dbReference type="NCBI Taxonomy" id="57577"/>
    <lineage>
        <taxon>Eukaryota</taxon>
        <taxon>Viridiplantae</taxon>
        <taxon>Streptophyta</taxon>
        <taxon>Embryophyta</taxon>
        <taxon>Tracheophyta</taxon>
        <taxon>Spermatophyta</taxon>
        <taxon>Magnoliopsida</taxon>
        <taxon>eudicotyledons</taxon>
        <taxon>Gunneridae</taxon>
        <taxon>Pentapetalae</taxon>
        <taxon>rosids</taxon>
        <taxon>fabids</taxon>
        <taxon>Fabales</taxon>
        <taxon>Fabaceae</taxon>
        <taxon>Papilionoideae</taxon>
        <taxon>50 kb inversion clade</taxon>
        <taxon>NPAAA clade</taxon>
        <taxon>Hologalegina</taxon>
        <taxon>IRL clade</taxon>
        <taxon>Trifolieae</taxon>
        <taxon>Trifolium</taxon>
    </lineage>
</organism>
<gene>
    <name evidence="1" type="ORF">MILVUS5_LOCUS4664</name>
</gene>
<protein>
    <submittedName>
        <fullName evidence="1">Uncharacterized protein</fullName>
    </submittedName>
</protein>
<evidence type="ECO:0000313" key="1">
    <source>
        <dbReference type="EMBL" id="CAJ2633587.1"/>
    </source>
</evidence>
<accession>A0ACB0IRV3</accession>
<dbReference type="EMBL" id="CASHSV030000002">
    <property type="protein sequence ID" value="CAJ2633587.1"/>
    <property type="molecule type" value="Genomic_DNA"/>
</dbReference>
<reference evidence="1" key="1">
    <citation type="submission" date="2023-10" db="EMBL/GenBank/DDBJ databases">
        <authorList>
            <person name="Rodriguez Cubillos JULIANA M."/>
            <person name="De Vega J."/>
        </authorList>
    </citation>
    <scope>NUCLEOTIDE SEQUENCE</scope>
</reference>
<comment type="caution">
    <text evidence="1">The sequence shown here is derived from an EMBL/GenBank/DDBJ whole genome shotgun (WGS) entry which is preliminary data.</text>
</comment>
<name>A0ACB0IRV3_TRIPR</name>
<sequence>MDKLLAATTKKVSNHIYDDPAFVILSKLPLKSLIRFRCVCKSWSVLFQNSYFMDMFRRNFLSKDHSYYNDTSLLLYHFAPWDDGNYEPSALYSLFGERFEKTVKIDWPNLYQVPYYFNIYGSVSVNGIFCIEDIGRVGSIGQGCNIEELGRIALWNPATDECKVIPPSPFPFESPCWDPLIEFHGFGYCQGSDDYKVIRHLTFFPRTDGDREETWKDGYHESLWEIYCLKYNSWRKLDLDMPTQFAGGAGVYTDGVCHWWGESESENDVEVYLVSFYLNNETFVKTSIPSNMDYIDSTTVFRHLNMLNGSIGLISNYAEISTFHISILGEVGIKESWIKLFIVGPLPCIEHPIGIGKKGDIFFRKKDNELVWFNLNTQKIEEIGFKGDSYCQILIYKESFLPFLKE</sequence>
<evidence type="ECO:0000313" key="2">
    <source>
        <dbReference type="Proteomes" id="UP001177021"/>
    </source>
</evidence>
<keyword evidence="2" id="KW-1185">Reference proteome</keyword>